<dbReference type="Gene3D" id="1.10.150.710">
    <property type="entry name" value="Glutamate cysteine ligase subdomain"/>
    <property type="match status" value="1"/>
</dbReference>
<dbReference type="AlphaFoldDB" id="A0A7H9B941"/>
<keyword evidence="7 11" id="KW-0547">Nucleotide-binding</keyword>
<dbReference type="GeneID" id="59238576"/>
<evidence type="ECO:0000256" key="3">
    <source>
        <dbReference type="ARBA" id="ARBA00012220"/>
    </source>
</evidence>
<dbReference type="OrthoDB" id="7939818at2759"/>
<feature type="region of interest" description="Disordered" evidence="12">
    <location>
        <begin position="319"/>
        <end position="349"/>
    </location>
</feature>
<dbReference type="Proteomes" id="UP000509704">
    <property type="component" value="Chromosome 8"/>
</dbReference>
<sequence length="670" mass="77764">MGLLALGTALSWHESRSYNDRLKTEGIEQLLAVFKAASKRDNDTLFWGDEIEYMMIEYDDSEKNAMLDVNDDCILKILNTDDLPVCNANDVHFHPEYGRFMLEATPLKPYEGYAGNYVEYNMNKRRFVAEKKLSEITEQKSKARFGFLTLSVFPRMGCDEFINVPNMWNHKNSASRSLFLPDEVINRHIRFPTLTRNIRTRRGEKVCINVPMYKDHNTPKVDDSIYERDCFSPEDQESALASKPGFIYLDAMGFGMGCSCLQATFQAPNIEMARYLYDAFVNFAPIMLAASAAAPAFKGWLADQDVRWNVISGAVDDRTPQERGVPPLLPKSNKNGFGGISEEAQSSSKRIPKSRYSTVDLYLGGNKFFKRSYNDTEVPINDRVMNRLMENHIAPLDFDLAKHFAHLYVRDPLVIFEEDLQQDNQTSTNHFENIQSTNWQTLRFKPPTQDATPENKKVPGWRVEFRPLEIQLTDFENAAYSAFLYLLAEFFLTFSERVNCYIPMSHVWENMDRAHHRDAVLEAKFFWKDRFDGSDDCTAKEYSINEIFHDEKNGIFSTFIIPILRHKRFISKTWEELKNSSDHVRLFHYLKLISDRASGKLPSTARFFRDYILSHPDYKHDSKISKTINYDLLEMCDRITHLDDSRNEVSMFLGQEIGDYITNNVLFTYR</sequence>
<dbReference type="RefSeq" id="XP_037146499.1">
    <property type="nucleotide sequence ID" value="XM_037290604.1"/>
</dbReference>
<dbReference type="InterPro" id="IPR004308">
    <property type="entry name" value="GCS"/>
</dbReference>
<keyword evidence="6 11" id="KW-0317">Glutathione biosynthesis</keyword>
<name>A0A7H9B941_ZYGMR</name>
<dbReference type="FunFam" id="3.30.590.50:FF:000004">
    <property type="entry name" value="Glutamate-cysteine ligase Gcs1"/>
    <property type="match status" value="1"/>
</dbReference>
<evidence type="ECO:0000256" key="5">
    <source>
        <dbReference type="ARBA" id="ARBA00022598"/>
    </source>
</evidence>
<evidence type="ECO:0000256" key="10">
    <source>
        <dbReference type="ARBA" id="ARBA00032122"/>
    </source>
</evidence>
<reference evidence="13 14" key="1">
    <citation type="submission" date="2020-07" db="EMBL/GenBank/DDBJ databases">
        <title>The yeast mating-type switching endonuclease HO is a domesticated member of an unorthodox homing genetic element family.</title>
        <authorList>
            <person name="Coughlan A.Y."/>
            <person name="Lombardi L."/>
            <person name="Braun-Galleani S."/>
            <person name="Martos A.R."/>
            <person name="Galeote V."/>
            <person name="Bigey F."/>
            <person name="Dequin S."/>
            <person name="Byrne K.P."/>
            <person name="Wolfe K.H."/>
        </authorList>
    </citation>
    <scope>NUCLEOTIDE SEQUENCE [LARGE SCALE GENOMIC DNA]</scope>
    <source>
        <strain evidence="13 14">NRRL Y-6702</strain>
    </source>
</reference>
<evidence type="ECO:0000313" key="13">
    <source>
        <dbReference type="EMBL" id="QLG74774.1"/>
    </source>
</evidence>
<evidence type="ECO:0000313" key="14">
    <source>
        <dbReference type="Proteomes" id="UP000509704"/>
    </source>
</evidence>
<comment type="pathway">
    <text evidence="1 11">Sulfur metabolism; glutathione biosynthesis; glutathione from L-cysteine and L-glutamate: step 1/2.</text>
</comment>
<dbReference type="UniPathway" id="UPA00142">
    <property type="reaction ID" value="UER00209"/>
</dbReference>
<dbReference type="PANTHER" id="PTHR11164">
    <property type="entry name" value="GLUTAMATE CYSTEINE LIGASE"/>
    <property type="match status" value="1"/>
</dbReference>
<dbReference type="Gene3D" id="3.30.590.50">
    <property type="match status" value="2"/>
</dbReference>
<dbReference type="FunFam" id="3.30.590.50:FF:000006">
    <property type="entry name" value="Glutamate--cysteine ligase"/>
    <property type="match status" value="1"/>
</dbReference>
<dbReference type="Gene3D" id="1.10.8.960">
    <property type="match status" value="1"/>
</dbReference>
<gene>
    <name evidence="13" type="ORF">HG535_0H01000</name>
</gene>
<keyword evidence="14" id="KW-1185">Reference proteome</keyword>
<evidence type="ECO:0000256" key="8">
    <source>
        <dbReference type="ARBA" id="ARBA00022840"/>
    </source>
</evidence>
<keyword evidence="5 11" id="KW-0436">Ligase</keyword>
<evidence type="ECO:0000256" key="11">
    <source>
        <dbReference type="RuleBase" id="RU367135"/>
    </source>
</evidence>
<evidence type="ECO:0000256" key="7">
    <source>
        <dbReference type="ARBA" id="ARBA00022741"/>
    </source>
</evidence>
<evidence type="ECO:0000256" key="1">
    <source>
        <dbReference type="ARBA" id="ARBA00005006"/>
    </source>
</evidence>
<dbReference type="InterPro" id="IPR014746">
    <property type="entry name" value="Gln_synth/guanido_kin_cat_dom"/>
</dbReference>
<accession>A0A7H9B941</accession>
<proteinExistence type="inferred from homology"/>
<dbReference type="GO" id="GO:0005524">
    <property type="term" value="F:ATP binding"/>
    <property type="evidence" value="ECO:0007669"/>
    <property type="project" value="UniProtKB-UniRule"/>
</dbReference>
<comment type="similarity">
    <text evidence="2 11">Belongs to the glutamate--cysteine ligase type 3 family.</text>
</comment>
<dbReference type="PANTHER" id="PTHR11164:SF0">
    <property type="entry name" value="GLUTAMATE--CYSTEINE LIGASE CATALYTIC SUBUNIT"/>
    <property type="match status" value="1"/>
</dbReference>
<comment type="catalytic activity">
    <reaction evidence="11">
        <text>L-cysteine + L-glutamate + ATP = gamma-L-glutamyl-L-cysteine + ADP + phosphate + H(+)</text>
        <dbReference type="Rhea" id="RHEA:13285"/>
        <dbReference type="ChEBI" id="CHEBI:15378"/>
        <dbReference type="ChEBI" id="CHEBI:29985"/>
        <dbReference type="ChEBI" id="CHEBI:30616"/>
        <dbReference type="ChEBI" id="CHEBI:35235"/>
        <dbReference type="ChEBI" id="CHEBI:43474"/>
        <dbReference type="ChEBI" id="CHEBI:58173"/>
        <dbReference type="ChEBI" id="CHEBI:456216"/>
        <dbReference type="EC" id="6.3.2.2"/>
    </reaction>
</comment>
<evidence type="ECO:0000256" key="12">
    <source>
        <dbReference type="SAM" id="MobiDB-lite"/>
    </source>
</evidence>
<protein>
    <recommendedName>
        <fullName evidence="4 11">Glutamate--cysteine ligase</fullName>
        <ecNumber evidence="3 11">6.3.2.2</ecNumber>
    </recommendedName>
    <alternativeName>
        <fullName evidence="10 11">Gamma-ECS</fullName>
    </alternativeName>
    <alternativeName>
        <fullName evidence="9 11">Gamma-glutamylcysteine synthetase</fullName>
    </alternativeName>
</protein>
<evidence type="ECO:0000256" key="6">
    <source>
        <dbReference type="ARBA" id="ARBA00022684"/>
    </source>
</evidence>
<evidence type="ECO:0000256" key="9">
    <source>
        <dbReference type="ARBA" id="ARBA00030585"/>
    </source>
</evidence>
<keyword evidence="8 11" id="KW-0067">ATP-binding</keyword>
<dbReference type="SUPFAM" id="SSF55931">
    <property type="entry name" value="Glutamine synthetase/guanido kinase"/>
    <property type="match status" value="1"/>
</dbReference>
<dbReference type="EMBL" id="CP058611">
    <property type="protein sequence ID" value="QLG74774.1"/>
    <property type="molecule type" value="Genomic_DNA"/>
</dbReference>
<dbReference type="GO" id="GO:0006750">
    <property type="term" value="P:glutathione biosynthetic process"/>
    <property type="evidence" value="ECO:0007669"/>
    <property type="project" value="UniProtKB-UniRule"/>
</dbReference>
<evidence type="ECO:0000256" key="2">
    <source>
        <dbReference type="ARBA" id="ARBA00008100"/>
    </source>
</evidence>
<dbReference type="EC" id="6.3.2.2" evidence="3 11"/>
<evidence type="ECO:0000256" key="4">
    <source>
        <dbReference type="ARBA" id="ARBA00014618"/>
    </source>
</evidence>
<dbReference type="KEGG" id="zmk:HG535_0H01000"/>
<dbReference type="GO" id="GO:0004357">
    <property type="term" value="F:glutamate-cysteine ligase activity"/>
    <property type="evidence" value="ECO:0007669"/>
    <property type="project" value="UniProtKB-UniRule"/>
</dbReference>
<dbReference type="Pfam" id="PF03074">
    <property type="entry name" value="GCS"/>
    <property type="match status" value="1"/>
</dbReference>
<organism evidence="13 14">
    <name type="scientific">Zygotorulaspora mrakii</name>
    <name type="common">Zygosaccharomyces mrakii</name>
    <dbReference type="NCBI Taxonomy" id="42260"/>
    <lineage>
        <taxon>Eukaryota</taxon>
        <taxon>Fungi</taxon>
        <taxon>Dikarya</taxon>
        <taxon>Ascomycota</taxon>
        <taxon>Saccharomycotina</taxon>
        <taxon>Saccharomycetes</taxon>
        <taxon>Saccharomycetales</taxon>
        <taxon>Saccharomycetaceae</taxon>
        <taxon>Zygotorulaspora</taxon>
    </lineage>
</organism>